<feature type="region of interest" description="Disordered" evidence="1">
    <location>
        <begin position="39"/>
        <end position="71"/>
    </location>
</feature>
<gene>
    <name evidence="2" type="ORF">FQK01_05150</name>
</gene>
<reference evidence="3" key="1">
    <citation type="journal article" date="2020" name="Phytopathology">
        <title>Genomic acquisitions in emerging populations of Xanthomonas vasicola pv. vasculorum infecting corn in the U.S. and Argentina.</title>
        <authorList>
            <person name="Perez-Quintero A.L."/>
        </authorList>
    </citation>
    <scope>NUCLEOTIDE SEQUENCE [LARGE SCALE GENOMIC DNA]</scope>
    <source>
        <strain evidence="3">Xvh-L</strain>
    </source>
</reference>
<evidence type="ECO:0000313" key="2">
    <source>
        <dbReference type="EMBL" id="TWQ55756.1"/>
    </source>
</evidence>
<protein>
    <submittedName>
        <fullName evidence="2">Uncharacterized protein</fullName>
    </submittedName>
</protein>
<dbReference type="Proteomes" id="UP000320455">
    <property type="component" value="Unassembled WGS sequence"/>
</dbReference>
<evidence type="ECO:0000256" key="1">
    <source>
        <dbReference type="SAM" id="MobiDB-lite"/>
    </source>
</evidence>
<accession>A0ABD7SFJ4</accession>
<proteinExistence type="predicted"/>
<name>A0ABD7SFJ4_XANVA</name>
<evidence type="ECO:0000313" key="3">
    <source>
        <dbReference type="Proteomes" id="UP000320455"/>
    </source>
</evidence>
<sequence length="71" mass="7521">MSFWGTGLSIADLVEGGSAAEDRFLGRERSLCAQCVSGQPLRYGGGHKGGGHRRHDRRGAQAPLLQEEGLG</sequence>
<organism evidence="2 3">
    <name type="scientific">Xanthomonas vasicola</name>
    <dbReference type="NCBI Taxonomy" id="56459"/>
    <lineage>
        <taxon>Bacteria</taxon>
        <taxon>Pseudomonadati</taxon>
        <taxon>Pseudomonadota</taxon>
        <taxon>Gammaproteobacteria</taxon>
        <taxon>Lysobacterales</taxon>
        <taxon>Lysobacteraceae</taxon>
        <taxon>Xanthomonas</taxon>
    </lineage>
</organism>
<dbReference type="AlphaFoldDB" id="A0ABD7SFJ4"/>
<comment type="caution">
    <text evidence="2">The sequence shown here is derived from an EMBL/GenBank/DDBJ whole genome shotgun (WGS) entry which is preliminary data.</text>
</comment>
<keyword evidence="3" id="KW-1185">Reference proteome</keyword>
<dbReference type="EMBL" id="VOCK01000005">
    <property type="protein sequence ID" value="TWQ55756.1"/>
    <property type="molecule type" value="Genomic_DNA"/>
</dbReference>